<name>A0A2P2L8P9_RHIMU</name>
<dbReference type="AlphaFoldDB" id="A0A2P2L8P9"/>
<accession>A0A2P2L8P9</accession>
<dbReference type="EMBL" id="GGEC01033858">
    <property type="protein sequence ID" value="MBX14342.1"/>
    <property type="molecule type" value="Transcribed_RNA"/>
</dbReference>
<protein>
    <submittedName>
        <fullName evidence="1">Uncharacterized protein</fullName>
    </submittedName>
</protein>
<evidence type="ECO:0000313" key="1">
    <source>
        <dbReference type="EMBL" id="MBX14342.1"/>
    </source>
</evidence>
<reference evidence="1" key="1">
    <citation type="submission" date="2018-02" db="EMBL/GenBank/DDBJ databases">
        <title>Rhizophora mucronata_Transcriptome.</title>
        <authorList>
            <person name="Meera S.P."/>
            <person name="Sreeshan A."/>
            <person name="Augustine A."/>
        </authorList>
    </citation>
    <scope>NUCLEOTIDE SEQUENCE</scope>
    <source>
        <tissue evidence="1">Leaf</tissue>
    </source>
</reference>
<proteinExistence type="predicted"/>
<organism evidence="1">
    <name type="scientific">Rhizophora mucronata</name>
    <name type="common">Asiatic mangrove</name>
    <dbReference type="NCBI Taxonomy" id="61149"/>
    <lineage>
        <taxon>Eukaryota</taxon>
        <taxon>Viridiplantae</taxon>
        <taxon>Streptophyta</taxon>
        <taxon>Embryophyta</taxon>
        <taxon>Tracheophyta</taxon>
        <taxon>Spermatophyta</taxon>
        <taxon>Magnoliopsida</taxon>
        <taxon>eudicotyledons</taxon>
        <taxon>Gunneridae</taxon>
        <taxon>Pentapetalae</taxon>
        <taxon>rosids</taxon>
        <taxon>fabids</taxon>
        <taxon>Malpighiales</taxon>
        <taxon>Rhizophoraceae</taxon>
        <taxon>Rhizophora</taxon>
    </lineage>
</organism>
<sequence length="30" mass="3534">MCYSFCDGIFVFHPIYIYIMTHAFSLLLTS</sequence>